<reference evidence="2" key="1">
    <citation type="submission" date="2023-02" db="EMBL/GenBank/DDBJ databases">
        <title>Colletotrichum kahawae CIFC_Que2 genome sequencing and assembly.</title>
        <authorList>
            <person name="Baroncelli R."/>
        </authorList>
    </citation>
    <scope>NUCLEOTIDE SEQUENCE</scope>
    <source>
        <strain evidence="2">CIFC_Que2</strain>
    </source>
</reference>
<evidence type="ECO:0000313" key="3">
    <source>
        <dbReference type="Proteomes" id="UP001281614"/>
    </source>
</evidence>
<evidence type="ECO:0000313" key="2">
    <source>
        <dbReference type="EMBL" id="KAK2780091.1"/>
    </source>
</evidence>
<gene>
    <name evidence="2" type="ORF">CKAH01_00035</name>
</gene>
<evidence type="ECO:0000256" key="1">
    <source>
        <dbReference type="SAM" id="MobiDB-lite"/>
    </source>
</evidence>
<protein>
    <submittedName>
        <fullName evidence="2">Uncharacterized protein</fullName>
    </submittedName>
</protein>
<keyword evidence="3" id="KW-1185">Reference proteome</keyword>
<feature type="region of interest" description="Disordered" evidence="1">
    <location>
        <begin position="1"/>
        <end position="23"/>
    </location>
</feature>
<accession>A0AAD9YV91</accession>
<sequence length="159" mass="18181">MGRSGATRTTQEPHPESETVPLFHRGQPRQAIPFCGYPYHFRDGHLPPNIQTKEERKATLWCRPMLEGIFKKEPMPWGKKIFVCPLQTRCDPSLRVVESIAMLVGGFPYIALPVENLQRHPKRLQSRGFLVSTGGDLMPPMSTFIQMPQKNDFPSQQPR</sequence>
<dbReference type="EMBL" id="VYYT01000001">
    <property type="protein sequence ID" value="KAK2780091.1"/>
    <property type="molecule type" value="Genomic_DNA"/>
</dbReference>
<organism evidence="2 3">
    <name type="scientific">Colletotrichum kahawae</name>
    <name type="common">Coffee berry disease fungus</name>
    <dbReference type="NCBI Taxonomy" id="34407"/>
    <lineage>
        <taxon>Eukaryota</taxon>
        <taxon>Fungi</taxon>
        <taxon>Dikarya</taxon>
        <taxon>Ascomycota</taxon>
        <taxon>Pezizomycotina</taxon>
        <taxon>Sordariomycetes</taxon>
        <taxon>Hypocreomycetidae</taxon>
        <taxon>Glomerellales</taxon>
        <taxon>Glomerellaceae</taxon>
        <taxon>Colletotrichum</taxon>
        <taxon>Colletotrichum gloeosporioides species complex</taxon>
    </lineage>
</organism>
<feature type="compositionally biased region" description="Polar residues" evidence="1">
    <location>
        <begin position="1"/>
        <end position="10"/>
    </location>
</feature>
<dbReference type="Proteomes" id="UP001281614">
    <property type="component" value="Unassembled WGS sequence"/>
</dbReference>
<proteinExistence type="predicted"/>
<name>A0AAD9YV91_COLKA</name>
<dbReference type="AlphaFoldDB" id="A0AAD9YV91"/>
<comment type="caution">
    <text evidence="2">The sequence shown here is derived from an EMBL/GenBank/DDBJ whole genome shotgun (WGS) entry which is preliminary data.</text>
</comment>